<dbReference type="PANTHER" id="PTHR39550:SF1">
    <property type="entry name" value="SLL0658 PROTEIN"/>
    <property type="match status" value="1"/>
</dbReference>
<name>A0A2W4R9U0_9GAMM</name>
<organism evidence="1 2">
    <name type="scientific">Candidatus Methylumidiphilus alinenensis</name>
    <dbReference type="NCBI Taxonomy" id="2202197"/>
    <lineage>
        <taxon>Bacteria</taxon>
        <taxon>Pseudomonadati</taxon>
        <taxon>Pseudomonadota</taxon>
        <taxon>Gammaproteobacteria</taxon>
        <taxon>Methylococcales</taxon>
        <taxon>Candidatus Methylumidiphilus</taxon>
    </lineage>
</organism>
<gene>
    <name evidence="1" type="ORF">DM484_15830</name>
</gene>
<dbReference type="InterPro" id="IPR021799">
    <property type="entry name" value="PIN-like_prokaryotic"/>
</dbReference>
<dbReference type="PANTHER" id="PTHR39550">
    <property type="entry name" value="SLL0658 PROTEIN"/>
    <property type="match status" value="1"/>
</dbReference>
<protein>
    <submittedName>
        <fullName evidence="1">DUF3368 domain-containing protein</fullName>
    </submittedName>
</protein>
<sequence length="160" mass="17495">MIVSNTSPIINLACIGRLDWLPMLYGEIVIPPAVFHEITVAAPNSPGAVEVRTAAWIRQYPVNNPPLVASLLLELDPGEAEAIACALEVKAKLLLIDERRGRLVAHRLGLSVTGLMGVLLLARKRGLIDSIRPSLDDLRRVAGFWISDALYRRVIEEAGE</sequence>
<comment type="caution">
    <text evidence="1">The sequence shown here is derived from an EMBL/GenBank/DDBJ whole genome shotgun (WGS) entry which is preliminary data.</text>
</comment>
<proteinExistence type="predicted"/>
<accession>A0A2W4R9U0</accession>
<evidence type="ECO:0000313" key="2">
    <source>
        <dbReference type="Proteomes" id="UP000249396"/>
    </source>
</evidence>
<dbReference type="AlphaFoldDB" id="A0A2W4R9U0"/>
<dbReference type="Pfam" id="PF11848">
    <property type="entry name" value="DUF3368"/>
    <property type="match status" value="1"/>
</dbReference>
<dbReference type="Proteomes" id="UP000249396">
    <property type="component" value="Unassembled WGS sequence"/>
</dbReference>
<reference evidence="1 2" key="1">
    <citation type="journal article" date="2018" name="Aquat. Microb. Ecol.">
        <title>Gammaproteobacterial methanotrophs dominate.</title>
        <authorList>
            <person name="Rissanen A.J."/>
            <person name="Saarenheimo J."/>
            <person name="Tiirola M."/>
            <person name="Peura S."/>
            <person name="Aalto S.L."/>
            <person name="Karvinen A."/>
            <person name="Nykanen H."/>
        </authorList>
    </citation>
    <scope>NUCLEOTIDE SEQUENCE [LARGE SCALE GENOMIC DNA]</scope>
    <source>
        <strain evidence="1">AMbin10</strain>
    </source>
</reference>
<evidence type="ECO:0000313" key="1">
    <source>
        <dbReference type="EMBL" id="PZN76758.1"/>
    </source>
</evidence>
<dbReference type="EMBL" id="QJPH01000352">
    <property type="protein sequence ID" value="PZN76758.1"/>
    <property type="molecule type" value="Genomic_DNA"/>
</dbReference>